<feature type="non-terminal residue" evidence="2">
    <location>
        <position position="1"/>
    </location>
</feature>
<organism evidence="2 3">
    <name type="scientific">Kipferlia bialata</name>
    <dbReference type="NCBI Taxonomy" id="797122"/>
    <lineage>
        <taxon>Eukaryota</taxon>
        <taxon>Metamonada</taxon>
        <taxon>Carpediemonas-like organisms</taxon>
        <taxon>Kipferlia</taxon>
    </lineage>
</organism>
<reference evidence="2 3" key="1">
    <citation type="journal article" date="2018" name="PLoS ONE">
        <title>The draft genome of Kipferlia bialata reveals reductive genome evolution in fornicate parasites.</title>
        <authorList>
            <person name="Tanifuji G."/>
            <person name="Takabayashi S."/>
            <person name="Kume K."/>
            <person name="Takagi M."/>
            <person name="Nakayama T."/>
            <person name="Kamikawa R."/>
            <person name="Inagaki Y."/>
            <person name="Hashimoto T."/>
        </authorList>
    </citation>
    <scope>NUCLEOTIDE SEQUENCE [LARGE SCALE GENOMIC DNA]</scope>
    <source>
        <strain evidence="2">NY0173</strain>
    </source>
</reference>
<name>A0A9K3CRI4_9EUKA</name>
<evidence type="ECO:0000313" key="2">
    <source>
        <dbReference type="EMBL" id="GIQ80935.1"/>
    </source>
</evidence>
<dbReference type="Pfam" id="PF14312">
    <property type="entry name" value="FG-GAP_2"/>
    <property type="match status" value="1"/>
</dbReference>
<keyword evidence="1" id="KW-0732">Signal</keyword>
<feature type="signal peptide" evidence="1">
    <location>
        <begin position="1"/>
        <end position="23"/>
    </location>
</feature>
<comment type="caution">
    <text evidence="2">The sequence shown here is derived from an EMBL/GenBank/DDBJ whole genome shotgun (WGS) entry which is preliminary data.</text>
</comment>
<accession>A0A9K3CRI4</accession>
<dbReference type="InterPro" id="IPR013517">
    <property type="entry name" value="FG-GAP"/>
</dbReference>
<evidence type="ECO:0000256" key="1">
    <source>
        <dbReference type="SAM" id="SignalP"/>
    </source>
</evidence>
<gene>
    <name evidence="2" type="ORF">KIPB_001816</name>
</gene>
<evidence type="ECO:0000313" key="3">
    <source>
        <dbReference type="Proteomes" id="UP000265618"/>
    </source>
</evidence>
<dbReference type="EMBL" id="BDIP01000272">
    <property type="protein sequence ID" value="GIQ80935.1"/>
    <property type="molecule type" value="Genomic_DNA"/>
</dbReference>
<feature type="chain" id="PRO_5039927656" evidence="1">
    <location>
        <begin position="24"/>
        <end position="134"/>
    </location>
</feature>
<sequence length="134" mass="14121">MRRVHLITLCLALCLCLGVGVSASGVNLARLSVLEPSGIVSGDDYGWATAAEGSLAVVSAPRKSNTGKPNAGLVYCFTHDGSEWVFSETKGAAIPVENDGFGLSVALSSNWMAVGTVNSEVHLYKHSLGVWQWK</sequence>
<dbReference type="AlphaFoldDB" id="A0A9K3CRI4"/>
<dbReference type="Proteomes" id="UP000265618">
    <property type="component" value="Unassembled WGS sequence"/>
</dbReference>
<keyword evidence="3" id="KW-1185">Reference proteome</keyword>
<protein>
    <submittedName>
        <fullName evidence="2">Uncharacterized protein</fullName>
    </submittedName>
</protein>
<proteinExistence type="predicted"/>